<comment type="caution">
    <text evidence="2">The sequence shown here is derived from an EMBL/GenBank/DDBJ whole genome shotgun (WGS) entry which is preliminary data.</text>
</comment>
<feature type="transmembrane region" description="Helical" evidence="1">
    <location>
        <begin position="249"/>
        <end position="267"/>
    </location>
</feature>
<evidence type="ECO:0000256" key="1">
    <source>
        <dbReference type="SAM" id="Phobius"/>
    </source>
</evidence>
<evidence type="ECO:0000313" key="3">
    <source>
        <dbReference type="Proteomes" id="UP001161294"/>
    </source>
</evidence>
<keyword evidence="1" id="KW-1133">Transmembrane helix</keyword>
<dbReference type="InterPro" id="IPR025291">
    <property type="entry name" value="DUF4153"/>
</dbReference>
<feature type="transmembrane region" description="Helical" evidence="1">
    <location>
        <begin position="171"/>
        <end position="199"/>
    </location>
</feature>
<organism evidence="2 3">
    <name type="scientific">Comamonas aquatica</name>
    <dbReference type="NCBI Taxonomy" id="225991"/>
    <lineage>
        <taxon>Bacteria</taxon>
        <taxon>Pseudomonadati</taxon>
        <taxon>Pseudomonadota</taxon>
        <taxon>Betaproteobacteria</taxon>
        <taxon>Burkholderiales</taxon>
        <taxon>Comamonadaceae</taxon>
        <taxon>Comamonas</taxon>
    </lineage>
</organism>
<reference evidence="2" key="1">
    <citation type="submission" date="2022-09" db="EMBL/GenBank/DDBJ databases">
        <title>Intensive care unit water sources are persistently colonized with multi-drug resistant bacteria and are the site of extensive horizontal gene transfer of antibiotic resistance genes.</title>
        <authorList>
            <person name="Diorio-Toth L."/>
        </authorList>
    </citation>
    <scope>NUCLEOTIDE SEQUENCE</scope>
    <source>
        <strain evidence="2">GD03686</strain>
    </source>
</reference>
<feature type="transmembrane region" description="Helical" evidence="1">
    <location>
        <begin position="211"/>
        <end position="229"/>
    </location>
</feature>
<gene>
    <name evidence="2" type="ORF">N5J23_06490</name>
</gene>
<feature type="transmembrane region" description="Helical" evidence="1">
    <location>
        <begin position="387"/>
        <end position="406"/>
    </location>
</feature>
<dbReference type="Proteomes" id="UP001161294">
    <property type="component" value="Unassembled WGS sequence"/>
</dbReference>
<name>A0AA43AUA0_9BURK</name>
<feature type="transmembrane region" description="Helical" evidence="1">
    <location>
        <begin position="132"/>
        <end position="151"/>
    </location>
</feature>
<feature type="transmembrane region" description="Helical" evidence="1">
    <location>
        <begin position="310"/>
        <end position="336"/>
    </location>
</feature>
<feature type="transmembrane region" description="Helical" evidence="1">
    <location>
        <begin position="73"/>
        <end position="91"/>
    </location>
</feature>
<accession>A0AA43AUA0</accession>
<protein>
    <submittedName>
        <fullName evidence="2">DUF4153 domain-containing protein</fullName>
    </submittedName>
</protein>
<feature type="transmembrane region" description="Helical" evidence="1">
    <location>
        <begin position="45"/>
        <end position="61"/>
    </location>
</feature>
<keyword evidence="1" id="KW-0812">Transmembrane</keyword>
<keyword evidence="1" id="KW-0472">Membrane</keyword>
<dbReference type="AlphaFoldDB" id="A0AA43AUA0"/>
<evidence type="ECO:0000313" key="2">
    <source>
        <dbReference type="EMBL" id="MDH2005188.1"/>
    </source>
</evidence>
<dbReference type="Pfam" id="PF13687">
    <property type="entry name" value="DUF4153"/>
    <property type="match status" value="1"/>
</dbReference>
<feature type="transmembrane region" description="Helical" evidence="1">
    <location>
        <begin position="279"/>
        <end position="298"/>
    </location>
</feature>
<feature type="transmembrane region" description="Helical" evidence="1">
    <location>
        <begin position="348"/>
        <end position="367"/>
    </location>
</feature>
<sequence length="616" mass="67503">MSSVPGPHHPVRAIALPMSIAPSSAPVSPEATSSLPALPRLTREMLVLTGLLQGGLVYAFVQGWLGSEPQARAPWLSLLLAVSLFAMMSALQLRDRLWWASLAVVGAVTAGLNFSVVWFMGDRWLPRIWWPWLLAQGALLLVVLAWVQALLQHRSLRHVPYASLFTHAWNNAMVIGFVTKFVGLCWSVLGLWAGLFALLKVKLFVTTFTQPLFVCLATGGMVGVGLVLARGQPKPLRMLLQLALALCKLLLPLLSLVVVLFVLFLPFTGVQSLWETRKAAPLLMGVWLWMLLFVNAVYQDGAASEEPYPAPVRALIGAALVAMPVLAGLALWAVCLRVQQYGWTHERVWAVVIAAVLLVYALGYAVMAVRSWQGPWLEGVQRLNPAMSWLVLALLVLLHTPLLDPYRLGAASQRERLRQSTAPVSLADLDSLRWDHGRHGLPALQSLQSEARFATGEVAQWLAQVLVATERMTRAPRPEAPPQPLAGHLELAPGHERPAQDWWAAIETPPLRDHLAHCPREDVRCLVLQLPLERQGPPLPLVCRLGGYTTSCQVFGPQAQGGWKRVGQLAWGGLSSEGRAQLAQAVQEGQLSVQTPRWNDVVVTGAQDLPAGRLRD</sequence>
<dbReference type="RefSeq" id="WP_279852687.1">
    <property type="nucleotide sequence ID" value="NZ_JAOCIA010000023.1"/>
</dbReference>
<proteinExistence type="predicted"/>
<feature type="transmembrane region" description="Helical" evidence="1">
    <location>
        <begin position="97"/>
        <end position="120"/>
    </location>
</feature>
<dbReference type="EMBL" id="JAOCJW010000009">
    <property type="protein sequence ID" value="MDH2005188.1"/>
    <property type="molecule type" value="Genomic_DNA"/>
</dbReference>